<keyword evidence="3 6" id="KW-1133">Transmembrane helix</keyword>
<feature type="compositionally biased region" description="Basic and acidic residues" evidence="5">
    <location>
        <begin position="1"/>
        <end position="10"/>
    </location>
</feature>
<reference evidence="8" key="1">
    <citation type="submission" date="2014-12" db="EMBL/GenBank/DDBJ databases">
        <title>Genome Sequence of Valsa Canker Pathogens Uncovers a Specific Adaption of Colonization on Woody Bark.</title>
        <authorList>
            <person name="Yin Z."/>
            <person name="Liu H."/>
            <person name="Gao X."/>
            <person name="Li Z."/>
            <person name="Song N."/>
            <person name="Ke X."/>
            <person name="Dai Q."/>
            <person name="Wu Y."/>
            <person name="Sun Y."/>
            <person name="Xu J.-R."/>
            <person name="Kang Z.K."/>
            <person name="Wang L."/>
            <person name="Huang L."/>
        </authorList>
    </citation>
    <scope>NUCLEOTIDE SEQUENCE [LARGE SCALE GENOMIC DNA]</scope>
    <source>
        <strain evidence="8">03-8</strain>
    </source>
</reference>
<dbReference type="Proteomes" id="UP000078559">
    <property type="component" value="Chromosome 6"/>
</dbReference>
<evidence type="ECO:0000256" key="5">
    <source>
        <dbReference type="SAM" id="MobiDB-lite"/>
    </source>
</evidence>
<proteinExistence type="predicted"/>
<feature type="region of interest" description="Disordered" evidence="5">
    <location>
        <begin position="1"/>
        <end position="82"/>
    </location>
</feature>
<dbReference type="PROSITE" id="PS50850">
    <property type="entry name" value="MFS"/>
    <property type="match status" value="1"/>
</dbReference>
<dbReference type="GO" id="GO:0015174">
    <property type="term" value="F:basic amino acid transmembrane transporter activity"/>
    <property type="evidence" value="ECO:0007669"/>
    <property type="project" value="TreeGrafter"/>
</dbReference>
<feature type="domain" description="Major facilitator superfamily (MFS) profile" evidence="7">
    <location>
        <begin position="94"/>
        <end position="553"/>
    </location>
</feature>
<dbReference type="AlphaFoldDB" id="A0A194W495"/>
<evidence type="ECO:0000313" key="9">
    <source>
        <dbReference type="Proteomes" id="UP000078559"/>
    </source>
</evidence>
<accession>A0A194W495</accession>
<dbReference type="OrthoDB" id="6770063at2759"/>
<evidence type="ECO:0000256" key="6">
    <source>
        <dbReference type="SAM" id="Phobius"/>
    </source>
</evidence>
<dbReference type="InterPro" id="IPR036259">
    <property type="entry name" value="MFS_trans_sf"/>
</dbReference>
<feature type="compositionally biased region" description="Low complexity" evidence="5">
    <location>
        <begin position="49"/>
        <end position="59"/>
    </location>
</feature>
<dbReference type="SMR" id="A0A194W495"/>
<dbReference type="InterPro" id="IPR020846">
    <property type="entry name" value="MFS_dom"/>
</dbReference>
<feature type="transmembrane region" description="Helical" evidence="6">
    <location>
        <begin position="159"/>
        <end position="184"/>
    </location>
</feature>
<feature type="transmembrane region" description="Helical" evidence="6">
    <location>
        <begin position="453"/>
        <end position="474"/>
    </location>
</feature>
<evidence type="ECO:0000256" key="4">
    <source>
        <dbReference type="ARBA" id="ARBA00023136"/>
    </source>
</evidence>
<sequence>MTDPNRREWGDGDDASVAGLPTERSPLTRHPDSTAAYGVNASPADTGYDSSSEDSSLLSRHGDEESSIEAPVTPVKPEDRGPYGSLSPKAILWIILPMLLAVFIANADTSIVMATHAIIASEFMALESSSWLFTGFMLASTATQTTFGQLSQVFGRKPIILVCYAVFGLGCLLVGTANSMAAAIAGRLLSGSVSAGTNVLVSLVITDLVPVREVASWNSYVNVVAVIGRCVGGPLGGGLADMIGWRMSFVSQAPIFLIAIILCCATLPNTKAKRPGKEPEAIESKRSKLRQVDFLGSALLAAFLILILLPMEIGGRKVAWSDPCIPILFGSGAVCLVLFVVAEKYWASSPLLPLSLFCNRHTVAAFLIIALQLSAQLGMMYSVPLYFQVTQKMSNTAAGAHLLPAVIGNAVGGIMSGHFIRNGFGTGVALSAVFIAVQASVDKARLAPAVSTLYLCQGFGAIVGLAAVSAAFQAGLRSTLQSRLVQMHLDADLRNEIIAKAVASVDYVFKAKGEIAHAVTESYVDGLWCSHIVSLGASLLAFALIPLLREYKL</sequence>
<feature type="transmembrane region" description="Helical" evidence="6">
    <location>
        <begin position="363"/>
        <end position="387"/>
    </location>
</feature>
<dbReference type="PANTHER" id="PTHR23501:SF33">
    <property type="entry name" value="MAJOR FACILITATOR SUPERFAMILY (MFS) PROFILE DOMAIN-CONTAINING PROTEIN"/>
    <property type="match status" value="1"/>
</dbReference>
<dbReference type="Pfam" id="PF07690">
    <property type="entry name" value="MFS_1"/>
    <property type="match status" value="1"/>
</dbReference>
<organism evidence="8 9">
    <name type="scientific">Cytospora mali</name>
    <name type="common">Apple Valsa canker fungus</name>
    <name type="synonym">Valsa mali</name>
    <dbReference type="NCBI Taxonomy" id="578113"/>
    <lineage>
        <taxon>Eukaryota</taxon>
        <taxon>Fungi</taxon>
        <taxon>Dikarya</taxon>
        <taxon>Ascomycota</taxon>
        <taxon>Pezizomycotina</taxon>
        <taxon>Sordariomycetes</taxon>
        <taxon>Sordariomycetidae</taxon>
        <taxon>Diaporthales</taxon>
        <taxon>Cytosporaceae</taxon>
        <taxon>Cytospora</taxon>
    </lineage>
</organism>
<comment type="subcellular location">
    <subcellularLocation>
        <location evidence="1">Membrane</location>
        <topology evidence="1">Multi-pass membrane protein</topology>
    </subcellularLocation>
</comment>
<evidence type="ECO:0000256" key="1">
    <source>
        <dbReference type="ARBA" id="ARBA00004141"/>
    </source>
</evidence>
<feature type="transmembrane region" description="Helical" evidence="6">
    <location>
        <begin position="90"/>
        <end position="119"/>
    </location>
</feature>
<evidence type="ECO:0000256" key="2">
    <source>
        <dbReference type="ARBA" id="ARBA00022692"/>
    </source>
</evidence>
<keyword evidence="4 6" id="KW-0472">Membrane</keyword>
<name>A0A194W495_CYTMA</name>
<evidence type="ECO:0000256" key="3">
    <source>
        <dbReference type="ARBA" id="ARBA00022989"/>
    </source>
</evidence>
<feature type="transmembrane region" description="Helical" evidence="6">
    <location>
        <begin position="423"/>
        <end position="441"/>
    </location>
</feature>
<feature type="transmembrane region" description="Helical" evidence="6">
    <location>
        <begin position="294"/>
        <end position="313"/>
    </location>
</feature>
<dbReference type="GO" id="GO:0000329">
    <property type="term" value="C:fungal-type vacuole membrane"/>
    <property type="evidence" value="ECO:0007669"/>
    <property type="project" value="TreeGrafter"/>
</dbReference>
<feature type="transmembrane region" description="Helical" evidence="6">
    <location>
        <begin position="531"/>
        <end position="548"/>
    </location>
</feature>
<feature type="transmembrane region" description="Helical" evidence="6">
    <location>
        <begin position="249"/>
        <end position="267"/>
    </location>
</feature>
<evidence type="ECO:0000313" key="8">
    <source>
        <dbReference type="EMBL" id="KUI70898.1"/>
    </source>
</evidence>
<evidence type="ECO:0000259" key="7">
    <source>
        <dbReference type="PROSITE" id="PS50850"/>
    </source>
</evidence>
<dbReference type="EMBL" id="CM003103">
    <property type="protein sequence ID" value="KUI70898.1"/>
    <property type="molecule type" value="Genomic_DNA"/>
</dbReference>
<dbReference type="InterPro" id="IPR011701">
    <property type="entry name" value="MFS"/>
</dbReference>
<gene>
    <name evidence="8" type="ORF">VM1G_05786</name>
</gene>
<dbReference type="Gene3D" id="1.20.1250.20">
    <property type="entry name" value="MFS general substrate transporter like domains"/>
    <property type="match status" value="1"/>
</dbReference>
<dbReference type="SUPFAM" id="SSF103473">
    <property type="entry name" value="MFS general substrate transporter"/>
    <property type="match status" value="1"/>
</dbReference>
<keyword evidence="2 6" id="KW-0812">Transmembrane</keyword>
<protein>
    <submittedName>
        <fullName evidence="8">Vacuolar membrane amino acid uptake transporter fnx2</fullName>
    </submittedName>
</protein>
<feature type="transmembrane region" description="Helical" evidence="6">
    <location>
        <begin position="325"/>
        <end position="342"/>
    </location>
</feature>
<keyword evidence="9" id="KW-1185">Reference proteome</keyword>
<dbReference type="PANTHER" id="PTHR23501">
    <property type="entry name" value="MAJOR FACILITATOR SUPERFAMILY"/>
    <property type="match status" value="1"/>
</dbReference>